<dbReference type="EMBL" id="JBEAFC010000003">
    <property type="protein sequence ID" value="KAL1562552.1"/>
    <property type="molecule type" value="Genomic_DNA"/>
</dbReference>
<dbReference type="PANTHER" id="PTHR12863:SF11">
    <property type="entry name" value="DIHYDROCERAMIDE FATTY ACYL 2-HYDROXYLASE FAH2-LIKE"/>
    <property type="match status" value="1"/>
</dbReference>
<feature type="transmembrane region" description="Helical" evidence="15">
    <location>
        <begin position="55"/>
        <end position="74"/>
    </location>
</feature>
<evidence type="ECO:0000256" key="2">
    <source>
        <dbReference type="ARBA" id="ARBA00004477"/>
    </source>
</evidence>
<keyword evidence="7" id="KW-0256">Endoplasmic reticulum</keyword>
<evidence type="ECO:0000256" key="14">
    <source>
        <dbReference type="ARBA" id="ARBA00023160"/>
    </source>
</evidence>
<dbReference type="EC" id="1.14.18.7" evidence="17"/>
<keyword evidence="13 15" id="KW-0472">Membrane</keyword>
<keyword evidence="6" id="KW-0479">Metal-binding</keyword>
<evidence type="ECO:0000256" key="15">
    <source>
        <dbReference type="SAM" id="Phobius"/>
    </source>
</evidence>
<evidence type="ECO:0000256" key="3">
    <source>
        <dbReference type="ARBA" id="ARBA00009324"/>
    </source>
</evidence>
<reference evidence="17 18" key="1">
    <citation type="submission" date="2024-06" db="EMBL/GenBank/DDBJ databases">
        <title>A chromosome level genome sequence of Diviner's sage (Salvia divinorum).</title>
        <authorList>
            <person name="Ford S.A."/>
            <person name="Ro D.-K."/>
            <person name="Ness R.W."/>
            <person name="Phillips M.A."/>
        </authorList>
    </citation>
    <scope>NUCLEOTIDE SEQUENCE [LARGE SCALE GENOMIC DNA]</scope>
    <source>
        <strain evidence="17">SAF-2024a</strain>
        <tissue evidence="17">Leaf</tissue>
    </source>
</reference>
<evidence type="ECO:0000256" key="11">
    <source>
        <dbReference type="ARBA" id="ARBA00023002"/>
    </source>
</evidence>
<protein>
    <submittedName>
        <fullName evidence="17">Dihydroceramide fatty acyl 2-hydroxylase</fullName>
        <ecNumber evidence="17">1.14.18.7</ecNumber>
    </submittedName>
</protein>
<evidence type="ECO:0000256" key="8">
    <source>
        <dbReference type="ARBA" id="ARBA00022832"/>
    </source>
</evidence>
<keyword evidence="18" id="KW-1185">Reference proteome</keyword>
<feature type="transmembrane region" description="Helical" evidence="15">
    <location>
        <begin position="80"/>
        <end position="100"/>
    </location>
</feature>
<evidence type="ECO:0000313" key="17">
    <source>
        <dbReference type="EMBL" id="KAL1562552.1"/>
    </source>
</evidence>
<feature type="transmembrane region" description="Helical" evidence="15">
    <location>
        <begin position="135"/>
        <end position="153"/>
    </location>
</feature>
<dbReference type="Pfam" id="PF04116">
    <property type="entry name" value="FA_hydroxylase"/>
    <property type="match status" value="1"/>
</dbReference>
<keyword evidence="11 17" id="KW-0560">Oxidoreductase</keyword>
<dbReference type="GO" id="GO:0006633">
    <property type="term" value="P:fatty acid biosynthetic process"/>
    <property type="evidence" value="ECO:0007669"/>
    <property type="project" value="UniProtKB-KW"/>
</dbReference>
<keyword evidence="9" id="KW-0862">Zinc</keyword>
<dbReference type="AlphaFoldDB" id="A0ABD1I1E5"/>
<sequence length="227" mass="26329">MAGPAFSVDMNKPLAFQVGHLGEAYDEWVHRPIVAKESPRFFQNDFVERCTRTPWWVVPLFWLPIVWWLVSSSAKNGSHLAATVVAGAGVLLFSLIEYCLHRFLLHFKTTTYWGNTVHYILHGCHHKHPMDHLRLVLPPPLSALYTIMFWYVMKLFIAEPYLSALIGGELLGYIIYDCTHYHLHHAKPSTPLLLKRYHMSHHFRIQEKGFGVTTTFWDWVFGTLPSN</sequence>
<keyword evidence="12" id="KW-0443">Lipid metabolism</keyword>
<evidence type="ECO:0000256" key="7">
    <source>
        <dbReference type="ARBA" id="ARBA00022824"/>
    </source>
</evidence>
<dbReference type="GO" id="GO:0046872">
    <property type="term" value="F:metal ion binding"/>
    <property type="evidence" value="ECO:0007669"/>
    <property type="project" value="UniProtKB-KW"/>
</dbReference>
<evidence type="ECO:0000256" key="4">
    <source>
        <dbReference type="ARBA" id="ARBA00022516"/>
    </source>
</evidence>
<accession>A0ABD1I1E5</accession>
<keyword evidence="5 15" id="KW-0812">Transmembrane</keyword>
<keyword evidence="4" id="KW-0444">Lipid biosynthesis</keyword>
<keyword evidence="8" id="KW-0276">Fatty acid metabolism</keyword>
<keyword evidence="14" id="KW-0275">Fatty acid biosynthesis</keyword>
<evidence type="ECO:0000256" key="6">
    <source>
        <dbReference type="ARBA" id="ARBA00022723"/>
    </source>
</evidence>
<comment type="subcellular location">
    <subcellularLocation>
        <location evidence="2">Endoplasmic reticulum membrane</location>
        <topology evidence="2">Multi-pass membrane protein</topology>
    </subcellularLocation>
</comment>
<evidence type="ECO:0000256" key="13">
    <source>
        <dbReference type="ARBA" id="ARBA00023136"/>
    </source>
</evidence>
<dbReference type="InterPro" id="IPR006694">
    <property type="entry name" value="Fatty_acid_hydroxylase"/>
</dbReference>
<dbReference type="GO" id="GO:0102771">
    <property type="term" value="F:dihydroceramide fatty acyl 2-hydroxylase activity"/>
    <property type="evidence" value="ECO:0007669"/>
    <property type="project" value="UniProtKB-EC"/>
</dbReference>
<proteinExistence type="inferred from homology"/>
<evidence type="ECO:0000256" key="10">
    <source>
        <dbReference type="ARBA" id="ARBA00022989"/>
    </source>
</evidence>
<dbReference type="PANTHER" id="PTHR12863">
    <property type="entry name" value="FATTY ACID HYDROXYLASE"/>
    <property type="match status" value="1"/>
</dbReference>
<evidence type="ECO:0000256" key="5">
    <source>
        <dbReference type="ARBA" id="ARBA00022692"/>
    </source>
</evidence>
<comment type="similarity">
    <text evidence="3">Belongs to the sterol desaturase family.</text>
</comment>
<organism evidence="17 18">
    <name type="scientific">Salvia divinorum</name>
    <name type="common">Maria pastora</name>
    <name type="synonym">Diviner's sage</name>
    <dbReference type="NCBI Taxonomy" id="28513"/>
    <lineage>
        <taxon>Eukaryota</taxon>
        <taxon>Viridiplantae</taxon>
        <taxon>Streptophyta</taxon>
        <taxon>Embryophyta</taxon>
        <taxon>Tracheophyta</taxon>
        <taxon>Spermatophyta</taxon>
        <taxon>Magnoliopsida</taxon>
        <taxon>eudicotyledons</taxon>
        <taxon>Gunneridae</taxon>
        <taxon>Pentapetalae</taxon>
        <taxon>asterids</taxon>
        <taxon>lamiids</taxon>
        <taxon>Lamiales</taxon>
        <taxon>Lamiaceae</taxon>
        <taxon>Nepetoideae</taxon>
        <taxon>Mentheae</taxon>
        <taxon>Salviinae</taxon>
        <taxon>Salvia</taxon>
        <taxon>Salvia subgen. Calosphace</taxon>
    </lineage>
</organism>
<dbReference type="Proteomes" id="UP001567538">
    <property type="component" value="Unassembled WGS sequence"/>
</dbReference>
<evidence type="ECO:0000256" key="1">
    <source>
        <dbReference type="ARBA" id="ARBA00001947"/>
    </source>
</evidence>
<comment type="caution">
    <text evidence="17">The sequence shown here is derived from an EMBL/GenBank/DDBJ whole genome shotgun (WGS) entry which is preliminary data.</text>
</comment>
<evidence type="ECO:0000259" key="16">
    <source>
        <dbReference type="Pfam" id="PF04116"/>
    </source>
</evidence>
<evidence type="ECO:0000313" key="18">
    <source>
        <dbReference type="Proteomes" id="UP001567538"/>
    </source>
</evidence>
<gene>
    <name evidence="17" type="ORF">AAHA92_05120</name>
</gene>
<dbReference type="GO" id="GO:0005789">
    <property type="term" value="C:endoplasmic reticulum membrane"/>
    <property type="evidence" value="ECO:0007669"/>
    <property type="project" value="UniProtKB-SubCell"/>
</dbReference>
<feature type="domain" description="Fatty acid hydroxylase" evidence="16">
    <location>
        <begin position="88"/>
        <end position="223"/>
    </location>
</feature>
<keyword evidence="10 15" id="KW-1133">Transmembrane helix</keyword>
<name>A0ABD1I1E5_SALDI</name>
<dbReference type="InterPro" id="IPR014430">
    <property type="entry name" value="Scs7"/>
</dbReference>
<comment type="cofactor">
    <cofactor evidence="1">
        <name>Zn(2+)</name>
        <dbReference type="ChEBI" id="CHEBI:29105"/>
    </cofactor>
</comment>
<evidence type="ECO:0000256" key="12">
    <source>
        <dbReference type="ARBA" id="ARBA00023098"/>
    </source>
</evidence>
<evidence type="ECO:0000256" key="9">
    <source>
        <dbReference type="ARBA" id="ARBA00022833"/>
    </source>
</evidence>